<dbReference type="GO" id="GO:0008188">
    <property type="term" value="F:neuropeptide receptor activity"/>
    <property type="evidence" value="ECO:0007669"/>
    <property type="project" value="InterPro"/>
</dbReference>
<proteinExistence type="predicted"/>
<dbReference type="PANTHER" id="PTHR21643:SF3">
    <property type="entry name" value="G-PROTEIN COUPLED RECEPTORS FAMILY 1 PROFILE DOMAIN-CONTAINING PROTEIN"/>
    <property type="match status" value="1"/>
</dbReference>
<keyword evidence="1" id="KW-0472">Membrane</keyword>
<reference evidence="3" key="1">
    <citation type="submission" date="2022-11" db="UniProtKB">
        <authorList>
            <consortium name="WormBaseParasite"/>
        </authorList>
    </citation>
    <scope>IDENTIFICATION</scope>
</reference>
<keyword evidence="1" id="KW-1133">Transmembrane helix</keyword>
<dbReference type="SUPFAM" id="SSF81321">
    <property type="entry name" value="Family A G protein-coupled receptor-like"/>
    <property type="match status" value="1"/>
</dbReference>
<name>A0A915E3D6_9BILA</name>
<accession>A0A915E3D6</accession>
<dbReference type="Proteomes" id="UP000887574">
    <property type="component" value="Unplaced"/>
</dbReference>
<feature type="transmembrane region" description="Helical" evidence="1">
    <location>
        <begin position="53"/>
        <end position="81"/>
    </location>
</feature>
<evidence type="ECO:0000256" key="1">
    <source>
        <dbReference type="SAM" id="Phobius"/>
    </source>
</evidence>
<evidence type="ECO:0000313" key="3">
    <source>
        <dbReference type="WBParaSite" id="jg25417"/>
    </source>
</evidence>
<dbReference type="AlphaFoldDB" id="A0A915E3D6"/>
<keyword evidence="2" id="KW-1185">Reference proteome</keyword>
<protein>
    <submittedName>
        <fullName evidence="3">G-protein coupled receptors family 1 profile domain-containing protein</fullName>
    </submittedName>
</protein>
<keyword evidence="1" id="KW-0812">Transmembrane</keyword>
<dbReference type="WBParaSite" id="jg25417">
    <property type="protein sequence ID" value="jg25417"/>
    <property type="gene ID" value="jg25417"/>
</dbReference>
<dbReference type="PANTHER" id="PTHR21643">
    <property type="entry name" value="G-PROTEIN COUPLED RECEPTORS FAMILY 1 PROFILE DOMAIN-CONTAINING PROTEIN-RELATED"/>
    <property type="match status" value="1"/>
</dbReference>
<sequence length="121" mass="14410">MDINTLKNKMKSLMFIFATTAWTSFSLLPYRIFNICRIHLFEWNTIDCEQRVIMNWLAWILIYLLTLNPIVNPLITAMIYAPYRKTLKKLLINIPIGNRLYTYRGETETSYLSVRRTRARG</sequence>
<dbReference type="Gene3D" id="1.20.1070.10">
    <property type="entry name" value="Rhodopsin 7-helix transmembrane proteins"/>
    <property type="match status" value="1"/>
</dbReference>
<feature type="transmembrane region" description="Helical" evidence="1">
    <location>
        <begin position="12"/>
        <end position="33"/>
    </location>
</feature>
<dbReference type="InterPro" id="IPR039952">
    <property type="entry name" value="Aex-2"/>
</dbReference>
<organism evidence="2 3">
    <name type="scientific">Ditylenchus dipsaci</name>
    <dbReference type="NCBI Taxonomy" id="166011"/>
    <lineage>
        <taxon>Eukaryota</taxon>
        <taxon>Metazoa</taxon>
        <taxon>Ecdysozoa</taxon>
        <taxon>Nematoda</taxon>
        <taxon>Chromadorea</taxon>
        <taxon>Rhabditida</taxon>
        <taxon>Tylenchina</taxon>
        <taxon>Tylenchomorpha</taxon>
        <taxon>Sphaerularioidea</taxon>
        <taxon>Anguinidae</taxon>
        <taxon>Anguininae</taxon>
        <taxon>Ditylenchus</taxon>
    </lineage>
</organism>
<evidence type="ECO:0000313" key="2">
    <source>
        <dbReference type="Proteomes" id="UP000887574"/>
    </source>
</evidence>